<gene>
    <name evidence="4" type="ORF">SAMN05421507_102562</name>
</gene>
<dbReference type="InterPro" id="IPR016181">
    <property type="entry name" value="Acyl_CoA_acyltransferase"/>
</dbReference>
<protein>
    <submittedName>
        <fullName evidence="4">Acetyltransferase (GNAT) family protein</fullName>
    </submittedName>
</protein>
<dbReference type="Proteomes" id="UP000199691">
    <property type="component" value="Unassembled WGS sequence"/>
</dbReference>
<name>A0A1H0JMW1_9PSEU</name>
<accession>A0A1H0JMW1</accession>
<dbReference type="STRING" id="641025.SAMN05421507_102562"/>
<dbReference type="GO" id="GO:0016747">
    <property type="term" value="F:acyltransferase activity, transferring groups other than amino-acyl groups"/>
    <property type="evidence" value="ECO:0007669"/>
    <property type="project" value="InterPro"/>
</dbReference>
<dbReference type="EMBL" id="FNIX01000002">
    <property type="protein sequence ID" value="SDO44860.1"/>
    <property type="molecule type" value="Genomic_DNA"/>
</dbReference>
<keyword evidence="5" id="KW-1185">Reference proteome</keyword>
<dbReference type="PANTHER" id="PTHR43877">
    <property type="entry name" value="AMINOALKYLPHOSPHONATE N-ACETYLTRANSFERASE-RELATED-RELATED"/>
    <property type="match status" value="1"/>
</dbReference>
<evidence type="ECO:0000313" key="5">
    <source>
        <dbReference type="Proteomes" id="UP000199691"/>
    </source>
</evidence>
<evidence type="ECO:0000256" key="2">
    <source>
        <dbReference type="ARBA" id="ARBA00023315"/>
    </source>
</evidence>
<dbReference type="SUPFAM" id="SSF55729">
    <property type="entry name" value="Acyl-CoA N-acyltransferases (Nat)"/>
    <property type="match status" value="1"/>
</dbReference>
<evidence type="ECO:0000259" key="3">
    <source>
        <dbReference type="PROSITE" id="PS51186"/>
    </source>
</evidence>
<dbReference type="AlphaFoldDB" id="A0A1H0JMW1"/>
<feature type="domain" description="N-acetyltransferase" evidence="3">
    <location>
        <begin position="15"/>
        <end position="189"/>
    </location>
</feature>
<organism evidence="4 5">
    <name type="scientific">Lentzea jiangxiensis</name>
    <dbReference type="NCBI Taxonomy" id="641025"/>
    <lineage>
        <taxon>Bacteria</taxon>
        <taxon>Bacillati</taxon>
        <taxon>Actinomycetota</taxon>
        <taxon>Actinomycetes</taxon>
        <taxon>Pseudonocardiales</taxon>
        <taxon>Pseudonocardiaceae</taxon>
        <taxon>Lentzea</taxon>
    </lineage>
</organism>
<keyword evidence="1 4" id="KW-0808">Transferase</keyword>
<dbReference type="InterPro" id="IPR050832">
    <property type="entry name" value="Bact_Acetyltransf"/>
</dbReference>
<keyword evidence="2" id="KW-0012">Acyltransferase</keyword>
<dbReference type="InterPro" id="IPR000182">
    <property type="entry name" value="GNAT_dom"/>
</dbReference>
<evidence type="ECO:0000256" key="1">
    <source>
        <dbReference type="ARBA" id="ARBA00022679"/>
    </source>
</evidence>
<dbReference type="PROSITE" id="PS51186">
    <property type="entry name" value="GNAT"/>
    <property type="match status" value="1"/>
</dbReference>
<reference evidence="5" key="1">
    <citation type="submission" date="2016-10" db="EMBL/GenBank/DDBJ databases">
        <authorList>
            <person name="Varghese N."/>
            <person name="Submissions S."/>
        </authorList>
    </citation>
    <scope>NUCLEOTIDE SEQUENCE [LARGE SCALE GENOMIC DNA]</scope>
    <source>
        <strain evidence="5">CGMCC 4.6609</strain>
    </source>
</reference>
<dbReference type="OrthoDB" id="3371202at2"/>
<dbReference type="RefSeq" id="WP_090096534.1">
    <property type="nucleotide sequence ID" value="NZ_FNIX01000002.1"/>
</dbReference>
<evidence type="ECO:0000313" key="4">
    <source>
        <dbReference type="EMBL" id="SDO44860.1"/>
    </source>
</evidence>
<proteinExistence type="predicted"/>
<sequence>MTEPRQAAILVAVGYQVRFADPEALLELRSEVFRLYRSCFAAPPYSETEEEIARFTDGRFDRGMATPGAHGFVAWHGETVAGLVYGWPARGEVPGDRGYALVHSCVAPHLHHLLRPPAFEVAELAVDPAHRRRGLGRRLLDRVVEGHPTAWLGTHPDAPARRLYESAGWTVIGQCEDGRQRTLILSLSR</sequence>
<dbReference type="Gene3D" id="3.40.630.30">
    <property type="match status" value="1"/>
</dbReference>
<dbReference type="Pfam" id="PF00583">
    <property type="entry name" value="Acetyltransf_1"/>
    <property type="match status" value="1"/>
</dbReference>